<dbReference type="VEuPathDB" id="FungiDB:PADG_03277"/>
<evidence type="ECO:0000313" key="4">
    <source>
        <dbReference type="Proteomes" id="UP000242814"/>
    </source>
</evidence>
<protein>
    <submittedName>
        <fullName evidence="3">Uncharacterized protein</fullName>
    </submittedName>
</protein>
<gene>
    <name evidence="3" type="ORF">ACO22_03881</name>
</gene>
<feature type="compositionally biased region" description="Low complexity" evidence="1">
    <location>
        <begin position="59"/>
        <end position="70"/>
    </location>
</feature>
<name>A0A1D2JEM0_PARBR</name>
<feature type="transmembrane region" description="Helical" evidence="2">
    <location>
        <begin position="12"/>
        <end position="30"/>
    </location>
</feature>
<feature type="compositionally biased region" description="Basic residues" evidence="1">
    <location>
        <begin position="100"/>
        <end position="109"/>
    </location>
</feature>
<keyword evidence="2" id="KW-0472">Membrane</keyword>
<dbReference type="EMBL" id="LZYO01000142">
    <property type="protein sequence ID" value="ODH28761.1"/>
    <property type="molecule type" value="Genomic_DNA"/>
</dbReference>
<organism evidence="3 4">
    <name type="scientific">Paracoccidioides brasiliensis</name>
    <dbReference type="NCBI Taxonomy" id="121759"/>
    <lineage>
        <taxon>Eukaryota</taxon>
        <taxon>Fungi</taxon>
        <taxon>Dikarya</taxon>
        <taxon>Ascomycota</taxon>
        <taxon>Pezizomycotina</taxon>
        <taxon>Eurotiomycetes</taxon>
        <taxon>Eurotiomycetidae</taxon>
        <taxon>Onygenales</taxon>
        <taxon>Ajellomycetaceae</taxon>
        <taxon>Paracoccidioides</taxon>
    </lineage>
</organism>
<keyword evidence="2" id="KW-0812">Transmembrane</keyword>
<reference evidence="3 4" key="1">
    <citation type="submission" date="2016-06" db="EMBL/GenBank/DDBJ databases">
        <authorList>
            <person name="Kjaerup R.B."/>
            <person name="Dalgaard T.S."/>
            <person name="Juul-Madsen H.R."/>
        </authorList>
    </citation>
    <scope>NUCLEOTIDE SEQUENCE [LARGE SCALE GENOMIC DNA]</scope>
    <source>
        <strain evidence="3 4">Pb300</strain>
    </source>
</reference>
<dbReference type="Proteomes" id="UP000242814">
    <property type="component" value="Unassembled WGS sequence"/>
</dbReference>
<dbReference type="AlphaFoldDB" id="A0A1D2JEM0"/>
<proteinExistence type="predicted"/>
<evidence type="ECO:0000256" key="1">
    <source>
        <dbReference type="SAM" id="MobiDB-lite"/>
    </source>
</evidence>
<sequence>MKIQDLRLRSQSAVRHMVITGMLIFAFITFQSSSPFAGHVEISGHCDGPRTTSKHSTRTSRTPAPSPTESVGCTLHVDHWHCSGPATTHHHSTKNTTTTMHHHNGHKTSSHKDPGPSPPGSVGCTPHGDHWHCSGPAMSKTTMGATAMGGPAMGAPATSVPATSVTAMDLPATMTSNPTGAFTGGAALINNARLDQFAAVMGGVAAIMMW</sequence>
<evidence type="ECO:0000256" key="2">
    <source>
        <dbReference type="SAM" id="Phobius"/>
    </source>
</evidence>
<feature type="region of interest" description="Disordered" evidence="1">
    <location>
        <begin position="86"/>
        <end position="128"/>
    </location>
</feature>
<accession>A0A1D2JEM0</accession>
<comment type="caution">
    <text evidence="3">The sequence shown here is derived from an EMBL/GenBank/DDBJ whole genome shotgun (WGS) entry which is preliminary data.</text>
</comment>
<dbReference type="VEuPathDB" id="FungiDB:PABG_00821"/>
<feature type="region of interest" description="Disordered" evidence="1">
    <location>
        <begin position="46"/>
        <end position="72"/>
    </location>
</feature>
<evidence type="ECO:0000313" key="3">
    <source>
        <dbReference type="EMBL" id="ODH28761.1"/>
    </source>
</evidence>
<keyword evidence="2" id="KW-1133">Transmembrane helix</keyword>